<dbReference type="Proteomes" id="UP000319257">
    <property type="component" value="Unassembled WGS sequence"/>
</dbReference>
<sequence>MENLLAKLGVDGVRKLQAASAADLNAMVLFAGDISPPTEEVLDYVTELDTRCILYDQLRAFGNETGLVYPALFAVTMVAPVSELRSLLQVLHGSTPNDRRMLFRNLTLASHMGIKDYLSKPRSPDARRLLARPPGIHIEPGMPIPPVSVSRSGFSERVKNRDGYRCIFTGTSDPEAAPIFPFSASSKRMFVNINDTLLRFWGPEKSTAWRRAYEDTELTQSAKNGISMNRQLYFWFDQARFALKPLRETPEGIIVQWHWLKETFFKPRALIEPEETVQQTVRYSGVEDGSWGNSLAHRPSGVAIQTGQTFLLPAHEQMPSWDLLQMQWNLLRVAALCGAAGITDDYYDYEDLDEHEYDIAVWAKKRAIDAECCNCKAKKGVS</sequence>
<dbReference type="EMBL" id="SKBQ01000028">
    <property type="protein sequence ID" value="TPX14515.1"/>
    <property type="molecule type" value="Genomic_DNA"/>
</dbReference>
<comment type="caution">
    <text evidence="2">The sequence shown here is derived from an EMBL/GenBank/DDBJ whole genome shotgun (WGS) entry which is preliminary data.</text>
</comment>
<name>A0A507AUM8_9PEZI</name>
<proteinExistence type="predicted"/>
<dbReference type="AlphaFoldDB" id="A0A507AUM8"/>
<organism evidence="2 3">
    <name type="scientific">Thyridium curvatum</name>
    <dbReference type="NCBI Taxonomy" id="1093900"/>
    <lineage>
        <taxon>Eukaryota</taxon>
        <taxon>Fungi</taxon>
        <taxon>Dikarya</taxon>
        <taxon>Ascomycota</taxon>
        <taxon>Pezizomycotina</taxon>
        <taxon>Sordariomycetes</taxon>
        <taxon>Sordariomycetidae</taxon>
        <taxon>Thyridiales</taxon>
        <taxon>Thyridiaceae</taxon>
        <taxon>Thyridium</taxon>
    </lineage>
</organism>
<dbReference type="Pfam" id="PF13391">
    <property type="entry name" value="HNH_2"/>
    <property type="match status" value="1"/>
</dbReference>
<dbReference type="OrthoDB" id="4576390at2759"/>
<evidence type="ECO:0000313" key="3">
    <source>
        <dbReference type="Proteomes" id="UP000319257"/>
    </source>
</evidence>
<keyword evidence="3" id="KW-1185">Reference proteome</keyword>
<reference evidence="2 3" key="1">
    <citation type="submission" date="2019-06" db="EMBL/GenBank/DDBJ databases">
        <title>Draft genome sequence of the filamentous fungus Phialemoniopsis curvata isolated from diesel fuel.</title>
        <authorList>
            <person name="Varaljay V.A."/>
            <person name="Lyon W.J."/>
            <person name="Crouch A.L."/>
            <person name="Drake C.E."/>
            <person name="Hollomon J.M."/>
            <person name="Nadeau L.J."/>
            <person name="Nunn H.S."/>
            <person name="Stevenson B.S."/>
            <person name="Bojanowski C.L."/>
            <person name="Crookes-Goodson W.J."/>
        </authorList>
    </citation>
    <scope>NUCLEOTIDE SEQUENCE [LARGE SCALE GENOMIC DNA]</scope>
    <source>
        <strain evidence="2 3">D216</strain>
    </source>
</reference>
<dbReference type="InParanoid" id="A0A507AUM8"/>
<evidence type="ECO:0000259" key="1">
    <source>
        <dbReference type="Pfam" id="PF13391"/>
    </source>
</evidence>
<dbReference type="RefSeq" id="XP_030996226.1">
    <property type="nucleotide sequence ID" value="XM_031140005.1"/>
</dbReference>
<feature type="domain" description="HNH nuclease" evidence="1">
    <location>
        <begin position="166"/>
        <end position="243"/>
    </location>
</feature>
<accession>A0A507AUM8</accession>
<dbReference type="InterPro" id="IPR003615">
    <property type="entry name" value="HNH_nuc"/>
</dbReference>
<evidence type="ECO:0000313" key="2">
    <source>
        <dbReference type="EMBL" id="TPX14515.1"/>
    </source>
</evidence>
<dbReference type="GeneID" id="41972926"/>
<gene>
    <name evidence="2" type="ORF">E0L32_005479</name>
</gene>
<protein>
    <recommendedName>
        <fullName evidence="1">HNH nuclease domain-containing protein</fullName>
    </recommendedName>
</protein>